<dbReference type="SUPFAM" id="SSF55729">
    <property type="entry name" value="Acyl-CoA N-acyltransferases (Nat)"/>
    <property type="match status" value="1"/>
</dbReference>
<dbReference type="InterPro" id="IPR050680">
    <property type="entry name" value="YpeA/RimI_acetyltransf"/>
</dbReference>
<sequence length="200" mass="21486">MVAGFTVQSGFPEDQRSIAASLFWSAFRGKLEKVMGPEPKALGFLESVLDPAYALSAVATDGTLLGLAGYKTEEGSFAGGSLGDLCTAYGRFGGVWRGLLLNILERDTEPGLLLMDGIFVSEHAQGRGIGSALLKAIIQKAADEGLKRVRLDVIDTNDRARALYERMGFEAVSKEETGPFKHVFGFAAATRMETIIPHNN</sequence>
<evidence type="ECO:0000313" key="5">
    <source>
        <dbReference type="Proteomes" id="UP000049983"/>
    </source>
</evidence>
<evidence type="ECO:0000313" key="4">
    <source>
        <dbReference type="EMBL" id="CTQ67327.1"/>
    </source>
</evidence>
<dbReference type="AlphaFoldDB" id="A0A0M7ACC4"/>
<dbReference type="PROSITE" id="PS51186">
    <property type="entry name" value="GNAT"/>
    <property type="match status" value="1"/>
</dbReference>
<name>A0A0M7ACC4_9HYPH</name>
<keyword evidence="2 4" id="KW-0012">Acyltransferase</keyword>
<accession>A0A0M7ACC4</accession>
<dbReference type="GO" id="GO:0004145">
    <property type="term" value="F:diamine N-acetyltransferase activity"/>
    <property type="evidence" value="ECO:0007669"/>
    <property type="project" value="UniProtKB-EC"/>
</dbReference>
<dbReference type="EC" id="2.3.1.57" evidence="4"/>
<feature type="domain" description="N-acetyltransferase" evidence="3">
    <location>
        <begin position="32"/>
        <end position="197"/>
    </location>
</feature>
<dbReference type="PANTHER" id="PTHR43420">
    <property type="entry name" value="ACETYLTRANSFERASE"/>
    <property type="match status" value="1"/>
</dbReference>
<evidence type="ECO:0000256" key="2">
    <source>
        <dbReference type="ARBA" id="ARBA00023315"/>
    </source>
</evidence>
<dbReference type="Proteomes" id="UP000049983">
    <property type="component" value="Unassembled WGS sequence"/>
</dbReference>
<dbReference type="OrthoDB" id="273614at2"/>
<dbReference type="InterPro" id="IPR000182">
    <property type="entry name" value="GNAT_dom"/>
</dbReference>
<organism evidence="4 5">
    <name type="scientific">Roseibium album</name>
    <dbReference type="NCBI Taxonomy" id="311410"/>
    <lineage>
        <taxon>Bacteria</taxon>
        <taxon>Pseudomonadati</taxon>
        <taxon>Pseudomonadota</taxon>
        <taxon>Alphaproteobacteria</taxon>
        <taxon>Hyphomicrobiales</taxon>
        <taxon>Stappiaceae</taxon>
        <taxon>Roseibium</taxon>
    </lineage>
</organism>
<dbReference type="GeneID" id="97668848"/>
<gene>
    <name evidence="4" type="primary">bltD</name>
    <name evidence="4" type="ORF">LA5096_01428</name>
</gene>
<dbReference type="EMBL" id="CXWC01000002">
    <property type="protein sequence ID" value="CTQ67327.1"/>
    <property type="molecule type" value="Genomic_DNA"/>
</dbReference>
<reference evidence="5" key="1">
    <citation type="submission" date="2015-07" db="EMBL/GenBank/DDBJ databases">
        <authorList>
            <person name="Rodrigo-Torres Lidia"/>
            <person name="Arahal R.David."/>
        </authorList>
    </citation>
    <scope>NUCLEOTIDE SEQUENCE [LARGE SCALE GENOMIC DNA]</scope>
    <source>
        <strain evidence="5">CECT 5096</strain>
    </source>
</reference>
<keyword evidence="1 4" id="KW-0808">Transferase</keyword>
<dbReference type="Gene3D" id="3.40.630.30">
    <property type="match status" value="1"/>
</dbReference>
<dbReference type="InterPro" id="IPR016181">
    <property type="entry name" value="Acyl_CoA_acyltransferase"/>
</dbReference>
<dbReference type="RefSeq" id="WP_055115396.1">
    <property type="nucleotide sequence ID" value="NZ_CXWA01000002.1"/>
</dbReference>
<evidence type="ECO:0000256" key="1">
    <source>
        <dbReference type="ARBA" id="ARBA00022679"/>
    </source>
</evidence>
<dbReference type="Pfam" id="PF00583">
    <property type="entry name" value="Acetyltransf_1"/>
    <property type="match status" value="1"/>
</dbReference>
<evidence type="ECO:0000259" key="3">
    <source>
        <dbReference type="PROSITE" id="PS51186"/>
    </source>
</evidence>
<dbReference type="CDD" id="cd04301">
    <property type="entry name" value="NAT_SF"/>
    <property type="match status" value="1"/>
</dbReference>
<dbReference type="STRING" id="311410.LA5095_02572"/>
<proteinExistence type="predicted"/>
<protein>
    <submittedName>
        <fullName evidence="4">Spermine/spermidine acetyltransferase</fullName>
        <ecNumber evidence="4">2.3.1.57</ecNumber>
    </submittedName>
</protein>
<keyword evidence="5" id="KW-1185">Reference proteome</keyword>